<dbReference type="AlphaFoldDB" id="A0A1W2TWM5"/>
<dbReference type="EMBL" id="DF977549">
    <property type="protein sequence ID" value="GAP93084.1"/>
    <property type="molecule type" value="Genomic_DNA"/>
</dbReference>
<proteinExistence type="predicted"/>
<gene>
    <name evidence="3" type="ORF">SAMD00023353_10400070</name>
</gene>
<dbReference type="InterPro" id="IPR014710">
    <property type="entry name" value="RmlC-like_jellyroll"/>
</dbReference>
<dbReference type="Proteomes" id="UP000054516">
    <property type="component" value="Unassembled WGS sequence"/>
</dbReference>
<evidence type="ECO:0000256" key="1">
    <source>
        <dbReference type="SAM" id="MobiDB-lite"/>
    </source>
</evidence>
<dbReference type="SUPFAM" id="SSF51182">
    <property type="entry name" value="RmlC-like cupins"/>
    <property type="match status" value="1"/>
</dbReference>
<feature type="compositionally biased region" description="Polar residues" evidence="1">
    <location>
        <begin position="10"/>
        <end position="28"/>
    </location>
</feature>
<accession>A0A1W2TWM5</accession>
<dbReference type="InterPro" id="IPR011051">
    <property type="entry name" value="RmlC_Cupin_sf"/>
</dbReference>
<evidence type="ECO:0000313" key="4">
    <source>
        <dbReference type="Proteomes" id="UP000054516"/>
    </source>
</evidence>
<dbReference type="Pfam" id="PF07883">
    <property type="entry name" value="Cupin_2"/>
    <property type="match status" value="1"/>
</dbReference>
<keyword evidence="4" id="KW-1185">Reference proteome</keyword>
<feature type="domain" description="Cupin type-2" evidence="2">
    <location>
        <begin position="49"/>
        <end position="116"/>
    </location>
</feature>
<sequence>MSHPPPTRQVHVTKSSSLQPSGSQTAGMSRSDAIVGRCGGLCATQMVARAGTSSAVHHHGAQDTIVYAIRGTGGSIVSEGGARRVRLEPGDYAVVPAYAEHQEVNDGDGDVVWAVVRSGPVPEVVNLTGWGGEPV</sequence>
<feature type="region of interest" description="Disordered" evidence="1">
    <location>
        <begin position="1"/>
        <end position="30"/>
    </location>
</feature>
<reference evidence="3" key="1">
    <citation type="submission" date="2016-03" db="EMBL/GenBank/DDBJ databases">
        <title>Draft genome sequence of Rosellinia necatrix.</title>
        <authorList>
            <person name="Kanematsu S."/>
        </authorList>
    </citation>
    <scope>NUCLEOTIDE SEQUENCE [LARGE SCALE GENOMIC DNA]</scope>
    <source>
        <strain evidence="3">W97</strain>
    </source>
</reference>
<evidence type="ECO:0000259" key="2">
    <source>
        <dbReference type="Pfam" id="PF07883"/>
    </source>
</evidence>
<dbReference type="Gene3D" id="2.60.120.10">
    <property type="entry name" value="Jelly Rolls"/>
    <property type="match status" value="1"/>
</dbReference>
<evidence type="ECO:0000313" key="3">
    <source>
        <dbReference type="EMBL" id="GAP93084.1"/>
    </source>
</evidence>
<dbReference type="OrthoDB" id="3511549at2759"/>
<dbReference type="OMA" id="ICASRMI"/>
<protein>
    <recommendedName>
        <fullName evidence="2">Cupin type-2 domain-containing protein</fullName>
    </recommendedName>
</protein>
<dbReference type="InterPro" id="IPR013096">
    <property type="entry name" value="Cupin_2"/>
</dbReference>
<organism evidence="3">
    <name type="scientific">Rosellinia necatrix</name>
    <name type="common">White root-rot fungus</name>
    <dbReference type="NCBI Taxonomy" id="77044"/>
    <lineage>
        <taxon>Eukaryota</taxon>
        <taxon>Fungi</taxon>
        <taxon>Dikarya</taxon>
        <taxon>Ascomycota</taxon>
        <taxon>Pezizomycotina</taxon>
        <taxon>Sordariomycetes</taxon>
        <taxon>Xylariomycetidae</taxon>
        <taxon>Xylariales</taxon>
        <taxon>Xylariaceae</taxon>
        <taxon>Rosellinia</taxon>
    </lineage>
</organism>
<name>A0A1W2TWM5_ROSNE</name>